<feature type="transmembrane region" description="Helical" evidence="2">
    <location>
        <begin position="248"/>
        <end position="273"/>
    </location>
</feature>
<comment type="caution">
    <text evidence="4">The sequence shown here is derived from an EMBL/GenBank/DDBJ whole genome shotgun (WGS) entry which is preliminary data.</text>
</comment>
<dbReference type="EMBL" id="JAENII010000005">
    <property type="protein sequence ID" value="MBK1827120.1"/>
    <property type="molecule type" value="Genomic_DNA"/>
</dbReference>
<accession>A0A934VG04</accession>
<protein>
    <submittedName>
        <fullName evidence="4">DUF4332 domain-containing protein</fullName>
    </submittedName>
</protein>
<evidence type="ECO:0000259" key="3">
    <source>
        <dbReference type="Pfam" id="PF14229"/>
    </source>
</evidence>
<evidence type="ECO:0000256" key="2">
    <source>
        <dbReference type="SAM" id="Phobius"/>
    </source>
</evidence>
<dbReference type="AlphaFoldDB" id="A0A934VG04"/>
<feature type="region of interest" description="Disordered" evidence="1">
    <location>
        <begin position="192"/>
        <end position="212"/>
    </location>
</feature>
<reference evidence="4" key="1">
    <citation type="submission" date="2021-01" db="EMBL/GenBank/DDBJ databases">
        <title>Modified the classification status of verrucomicrobia.</title>
        <authorList>
            <person name="Feng X."/>
        </authorList>
    </citation>
    <scope>NUCLEOTIDE SEQUENCE</scope>
    <source>
        <strain evidence="4">KCTC 22201</strain>
    </source>
</reference>
<keyword evidence="5" id="KW-1185">Reference proteome</keyword>
<evidence type="ECO:0000313" key="5">
    <source>
        <dbReference type="Proteomes" id="UP000658278"/>
    </source>
</evidence>
<feature type="domain" description="DUF4332" evidence="3">
    <location>
        <begin position="2"/>
        <end position="68"/>
    </location>
</feature>
<keyword evidence="2" id="KW-0812">Transmembrane</keyword>
<dbReference type="RefSeq" id="WP_200278566.1">
    <property type="nucleotide sequence ID" value="NZ_JAENII010000005.1"/>
</dbReference>
<dbReference type="InterPro" id="IPR025567">
    <property type="entry name" value="DUF4332"/>
</dbReference>
<keyword evidence="2" id="KW-1133">Transmembrane helix</keyword>
<name>A0A934VG04_9BACT</name>
<sequence length="366" mass="40525">MSELTSIKEIQSGQLELLEAAGYVELRHLVEVDPEVLHGELKKANDMLAILDEAPDLDEVRTWVARARGDDEVPAEEMEEEAADPDAPVEWVNYEADPDVQDMIEKAPVALPIPNRQLAERGIPPTEVGIAPVLNRAAGDLDVRVSTGAAEKKKSDPGLTPRAKESGVVQVANFRNVERRGIDAGRVRSLEDARSGTTAVQPLQAPQPADEDDRIRLLRTAREKTNRGKNPESRSFVRGVLHDLPVQVWFGCFFVVLFQLLVPLAIVSAPLLILSDQKPEEFSWVPSWILAFPIAVPVAGLLCLMTSCRVKCRVCGQKVLLPRHCRKNVKAHHVPGLGYILPLAVHTLLFRWFNCTFCGTSVRIKE</sequence>
<dbReference type="Proteomes" id="UP000658278">
    <property type="component" value="Unassembled WGS sequence"/>
</dbReference>
<organism evidence="4 5">
    <name type="scientific">Haloferula rosea</name>
    <dbReference type="NCBI Taxonomy" id="490093"/>
    <lineage>
        <taxon>Bacteria</taxon>
        <taxon>Pseudomonadati</taxon>
        <taxon>Verrucomicrobiota</taxon>
        <taxon>Verrucomicrobiia</taxon>
        <taxon>Verrucomicrobiales</taxon>
        <taxon>Verrucomicrobiaceae</taxon>
        <taxon>Haloferula</taxon>
    </lineage>
</organism>
<keyword evidence="2" id="KW-0472">Membrane</keyword>
<evidence type="ECO:0000313" key="4">
    <source>
        <dbReference type="EMBL" id="MBK1827120.1"/>
    </source>
</evidence>
<dbReference type="Pfam" id="PF14229">
    <property type="entry name" value="DUF4332"/>
    <property type="match status" value="1"/>
</dbReference>
<feature type="transmembrane region" description="Helical" evidence="2">
    <location>
        <begin position="285"/>
        <end position="304"/>
    </location>
</feature>
<evidence type="ECO:0000256" key="1">
    <source>
        <dbReference type="SAM" id="MobiDB-lite"/>
    </source>
</evidence>
<gene>
    <name evidence="4" type="ORF">JIN81_08815</name>
</gene>
<proteinExistence type="predicted"/>